<protein>
    <recommendedName>
        <fullName evidence="1">Methyltransferase FkbM domain-containing protein</fullName>
    </recommendedName>
</protein>
<comment type="caution">
    <text evidence="2">The sequence shown here is derived from an EMBL/GenBank/DDBJ whole genome shotgun (WGS) entry which is preliminary data.</text>
</comment>
<dbReference type="Pfam" id="PF05050">
    <property type="entry name" value="Methyltransf_21"/>
    <property type="match status" value="1"/>
</dbReference>
<name>A0A098TLM2_9CYAN</name>
<reference evidence="2 3" key="1">
    <citation type="journal article" date="2014" name="Mol. Ecol.">
        <title>Evolution of Synechococcus.</title>
        <authorList>
            <person name="Dvorak P."/>
            <person name="Casamatta D."/>
            <person name="Hasler P."/>
            <person name="Poulickova A."/>
            <person name="Ondrej V."/>
            <person name="Sanges R."/>
        </authorList>
    </citation>
    <scope>NUCLEOTIDE SEQUENCE [LARGE SCALE GENOMIC DNA]</scope>
    <source>
        <strain evidence="2 3">CAUP A 1101</strain>
    </source>
</reference>
<evidence type="ECO:0000313" key="2">
    <source>
        <dbReference type="EMBL" id="KGF73210.1"/>
    </source>
</evidence>
<evidence type="ECO:0000259" key="1">
    <source>
        <dbReference type="Pfam" id="PF05050"/>
    </source>
</evidence>
<dbReference type="InterPro" id="IPR029063">
    <property type="entry name" value="SAM-dependent_MTases_sf"/>
</dbReference>
<organism evidence="2 3">
    <name type="scientific">Neosynechococcus sphagnicola sy1</name>
    <dbReference type="NCBI Taxonomy" id="1497020"/>
    <lineage>
        <taxon>Bacteria</taxon>
        <taxon>Bacillati</taxon>
        <taxon>Cyanobacteriota</taxon>
        <taxon>Cyanophyceae</taxon>
        <taxon>Neosynechococcales</taxon>
        <taxon>Neosynechococcaceae</taxon>
        <taxon>Neosynechococcus</taxon>
    </lineage>
</organism>
<evidence type="ECO:0000313" key="3">
    <source>
        <dbReference type="Proteomes" id="UP000030170"/>
    </source>
</evidence>
<dbReference type="Proteomes" id="UP000030170">
    <property type="component" value="Unassembled WGS sequence"/>
</dbReference>
<dbReference type="SUPFAM" id="SSF53335">
    <property type="entry name" value="S-adenosyl-L-methionine-dependent methyltransferases"/>
    <property type="match status" value="1"/>
</dbReference>
<dbReference type="InterPro" id="IPR006342">
    <property type="entry name" value="FkbM_mtfrase"/>
</dbReference>
<dbReference type="STRING" id="1497020.DO97_01510"/>
<dbReference type="AlphaFoldDB" id="A0A098TLM2"/>
<dbReference type="RefSeq" id="WP_036531870.1">
    <property type="nucleotide sequence ID" value="NZ_JJML01000014.1"/>
</dbReference>
<accession>A0A098TLM2</accession>
<keyword evidence="3" id="KW-1185">Reference proteome</keyword>
<dbReference type="InterPro" id="IPR053188">
    <property type="entry name" value="FkbM_Methyltransferase"/>
</dbReference>
<dbReference type="PANTHER" id="PTHR36973">
    <property type="entry name" value="SLL1456 PROTEIN-RELATED"/>
    <property type="match status" value="1"/>
</dbReference>
<sequence length="328" mass="37342">MNPAVKKLLSLHQLQPVLVDIGASGTPPKMWQDLAAQSVYVGFDPDAREFGEPPSEVFYQSILVNQAVTADPDTTEACFYLTHHPQCSSTLEPDTPFLENYLFSPLFRVVDRVKAPATTLNAVVEQFSLPQIDWIKLDSQGTDLRLFNSLEETLRSHVLAVDIEPGLMDAYRGEDLFVSAHPNLLKQGFWLSDLRVAGAVRMRSSTIEKMTTLDAEINRDRCQAVIKKSPYWCNARYLRSLEWLAESESGQRDYLLLWIFSMIDQQWGFAFEVGMAYQQRFGQDTSAKLMQAEPMTQINLADQNLQADTTTDLFQRLLNRIRYKFTSP</sequence>
<proteinExistence type="predicted"/>
<gene>
    <name evidence="2" type="ORF">DO97_01510</name>
</gene>
<dbReference type="EMBL" id="JJML01000014">
    <property type="protein sequence ID" value="KGF73210.1"/>
    <property type="molecule type" value="Genomic_DNA"/>
</dbReference>
<feature type="domain" description="Methyltransferase FkbM" evidence="1">
    <location>
        <begin position="40"/>
        <end position="157"/>
    </location>
</feature>
<dbReference type="GO" id="GO:0008171">
    <property type="term" value="F:O-methyltransferase activity"/>
    <property type="evidence" value="ECO:0007669"/>
    <property type="project" value="TreeGrafter"/>
</dbReference>
<dbReference type="OrthoDB" id="292760at2"/>
<dbReference type="PANTHER" id="PTHR36973:SF4">
    <property type="entry name" value="NODULATION PROTEIN"/>
    <property type="match status" value="1"/>
</dbReference>